<accession>A0A392W5E4</accession>
<sequence length="37" mass="3804">GVTMLALGAMFVAFAGLAAGSCAMSDLACARRRREDI</sequence>
<reference evidence="2 3" key="1">
    <citation type="journal article" date="2018" name="Front. Plant Sci.">
        <title>Red Clover (Trifolium pratense) and Zigzag Clover (T. medium) - A Picture of Genomic Similarities and Differences.</title>
        <authorList>
            <person name="Dluhosova J."/>
            <person name="Istvanek J."/>
            <person name="Nedelnik J."/>
            <person name="Repkova J."/>
        </authorList>
    </citation>
    <scope>NUCLEOTIDE SEQUENCE [LARGE SCALE GENOMIC DNA]</scope>
    <source>
        <strain evidence="3">cv. 10/8</strain>
        <tissue evidence="2">Leaf</tissue>
    </source>
</reference>
<feature type="chain" id="PRO_5017410604" evidence="1">
    <location>
        <begin position="21"/>
        <end position="37"/>
    </location>
</feature>
<protein>
    <submittedName>
        <fullName evidence="2">Uncharacterized protein</fullName>
    </submittedName>
</protein>
<evidence type="ECO:0000313" key="3">
    <source>
        <dbReference type="Proteomes" id="UP000265520"/>
    </source>
</evidence>
<keyword evidence="3" id="KW-1185">Reference proteome</keyword>
<evidence type="ECO:0000313" key="2">
    <source>
        <dbReference type="EMBL" id="MCI95868.1"/>
    </source>
</evidence>
<keyword evidence="1" id="KW-0732">Signal</keyword>
<dbReference type="AlphaFoldDB" id="A0A392W5E4"/>
<dbReference type="EMBL" id="LXQA011398751">
    <property type="protein sequence ID" value="MCI95868.1"/>
    <property type="molecule type" value="Genomic_DNA"/>
</dbReference>
<organism evidence="2 3">
    <name type="scientific">Trifolium medium</name>
    <dbReference type="NCBI Taxonomy" id="97028"/>
    <lineage>
        <taxon>Eukaryota</taxon>
        <taxon>Viridiplantae</taxon>
        <taxon>Streptophyta</taxon>
        <taxon>Embryophyta</taxon>
        <taxon>Tracheophyta</taxon>
        <taxon>Spermatophyta</taxon>
        <taxon>Magnoliopsida</taxon>
        <taxon>eudicotyledons</taxon>
        <taxon>Gunneridae</taxon>
        <taxon>Pentapetalae</taxon>
        <taxon>rosids</taxon>
        <taxon>fabids</taxon>
        <taxon>Fabales</taxon>
        <taxon>Fabaceae</taxon>
        <taxon>Papilionoideae</taxon>
        <taxon>50 kb inversion clade</taxon>
        <taxon>NPAAA clade</taxon>
        <taxon>Hologalegina</taxon>
        <taxon>IRL clade</taxon>
        <taxon>Trifolieae</taxon>
        <taxon>Trifolium</taxon>
    </lineage>
</organism>
<feature type="non-terminal residue" evidence="2">
    <location>
        <position position="1"/>
    </location>
</feature>
<evidence type="ECO:0000256" key="1">
    <source>
        <dbReference type="SAM" id="SignalP"/>
    </source>
</evidence>
<feature type="signal peptide" evidence="1">
    <location>
        <begin position="1"/>
        <end position="20"/>
    </location>
</feature>
<name>A0A392W5E4_9FABA</name>
<comment type="caution">
    <text evidence="2">The sequence shown here is derived from an EMBL/GenBank/DDBJ whole genome shotgun (WGS) entry which is preliminary data.</text>
</comment>
<dbReference type="Proteomes" id="UP000265520">
    <property type="component" value="Unassembled WGS sequence"/>
</dbReference>
<proteinExistence type="predicted"/>